<dbReference type="AlphaFoldDB" id="A0A177VHE5"/>
<protein>
    <recommendedName>
        <fullName evidence="3">Dihydrofolate reductase</fullName>
        <ecNumber evidence="2">1.5.1.3</ecNumber>
    </recommendedName>
</protein>
<dbReference type="InterPro" id="IPR024072">
    <property type="entry name" value="DHFR-like_dom_sf"/>
</dbReference>
<evidence type="ECO:0000313" key="10">
    <source>
        <dbReference type="EMBL" id="CAD6960598.1"/>
    </source>
</evidence>
<dbReference type="Proteomes" id="UP000836402">
    <property type="component" value="Unassembled WGS sequence"/>
</dbReference>
<feature type="region of interest" description="Disordered" evidence="8">
    <location>
        <begin position="186"/>
        <end position="245"/>
    </location>
</feature>
<dbReference type="EC" id="1.5.1.3" evidence="2"/>
<dbReference type="PROSITE" id="PS00075">
    <property type="entry name" value="DHFR_1"/>
    <property type="match status" value="1"/>
</dbReference>
<dbReference type="EMBL" id="CAJHJG010006901">
    <property type="protein sequence ID" value="CAD6960598.1"/>
    <property type="molecule type" value="Genomic_DNA"/>
</dbReference>
<evidence type="ECO:0000256" key="2">
    <source>
        <dbReference type="ARBA" id="ARBA00012856"/>
    </source>
</evidence>
<dbReference type="PRINTS" id="PR00070">
    <property type="entry name" value="DHFR"/>
</dbReference>
<organism evidence="11 12">
    <name type="scientific">Tilletia caries</name>
    <name type="common">wheat bunt fungus</name>
    <dbReference type="NCBI Taxonomy" id="13290"/>
    <lineage>
        <taxon>Eukaryota</taxon>
        <taxon>Fungi</taxon>
        <taxon>Dikarya</taxon>
        <taxon>Basidiomycota</taxon>
        <taxon>Ustilaginomycotina</taxon>
        <taxon>Exobasidiomycetes</taxon>
        <taxon>Tilletiales</taxon>
        <taxon>Tilletiaceae</taxon>
        <taxon>Tilletia</taxon>
    </lineage>
</organism>
<comment type="caution">
    <text evidence="11">The sequence shown here is derived from an EMBL/GenBank/DDBJ whole genome shotgun (WGS) entry which is preliminary data.</text>
</comment>
<dbReference type="GO" id="GO:0046655">
    <property type="term" value="P:folic acid metabolic process"/>
    <property type="evidence" value="ECO:0007669"/>
    <property type="project" value="TreeGrafter"/>
</dbReference>
<dbReference type="GO" id="GO:0046452">
    <property type="term" value="P:dihydrofolate metabolic process"/>
    <property type="evidence" value="ECO:0007669"/>
    <property type="project" value="TreeGrafter"/>
</dbReference>
<evidence type="ECO:0000256" key="1">
    <source>
        <dbReference type="ARBA" id="ARBA00004903"/>
    </source>
</evidence>
<evidence type="ECO:0000313" key="11">
    <source>
        <dbReference type="EMBL" id="KAE8265673.1"/>
    </source>
</evidence>
<dbReference type="UniPathway" id="UPA00077">
    <property type="reaction ID" value="UER00158"/>
</dbReference>
<dbReference type="PANTHER" id="PTHR48069">
    <property type="entry name" value="DIHYDROFOLATE REDUCTASE"/>
    <property type="match status" value="1"/>
</dbReference>
<dbReference type="Gene3D" id="3.40.430.10">
    <property type="entry name" value="Dihydrofolate Reductase, subunit A"/>
    <property type="match status" value="1"/>
</dbReference>
<evidence type="ECO:0000313" key="13">
    <source>
        <dbReference type="Proteomes" id="UP000836402"/>
    </source>
</evidence>
<sequence>MSTTQSRLPLTLIVAASPTNGIGASGSLPWRLPREMAYFKHLTSHTNEGEGSSKNAVLMGRNTWESIPRRFRPLGGRVNVVISRSASAEELGIDPAQDTHLFPNPSAALAYLQTRQTTHAPTPLSRIFLIGGAQLYAQALQQQQQQRQQEEEGQEASWNLDRLLVTRILKPAYEQCDVFLPEFRTAEQQQQQQHASPPDESSLPKEGGAQQPLSQKEWTQASPDELEAFIGGQAVPGLDSIRGVQEEKGTKYEFQMWTRVRQ</sequence>
<evidence type="ECO:0000256" key="8">
    <source>
        <dbReference type="SAM" id="MobiDB-lite"/>
    </source>
</evidence>
<dbReference type="Proteomes" id="UP000077671">
    <property type="component" value="Unassembled WGS sequence"/>
</dbReference>
<dbReference type="InterPro" id="IPR017925">
    <property type="entry name" value="DHFR_CS"/>
</dbReference>
<evidence type="ECO:0000256" key="5">
    <source>
        <dbReference type="ARBA" id="ARBA00022857"/>
    </source>
</evidence>
<evidence type="ECO:0000259" key="9">
    <source>
        <dbReference type="PROSITE" id="PS51330"/>
    </source>
</evidence>
<dbReference type="InterPro" id="IPR001796">
    <property type="entry name" value="DHFR_dom"/>
</dbReference>
<reference evidence="10" key="3">
    <citation type="submission" date="2020-10" db="EMBL/GenBank/DDBJ databases">
        <authorList>
            <person name="Sedaghatjoo S."/>
        </authorList>
    </citation>
    <scope>NUCLEOTIDE SEQUENCE</scope>
    <source>
        <strain evidence="10">AZH3</strain>
    </source>
</reference>
<keyword evidence="6" id="KW-0560">Oxidoreductase</keyword>
<dbReference type="SUPFAM" id="SSF53597">
    <property type="entry name" value="Dihydrofolate reductase-like"/>
    <property type="match status" value="1"/>
</dbReference>
<dbReference type="GO" id="GO:0005739">
    <property type="term" value="C:mitochondrion"/>
    <property type="evidence" value="ECO:0007669"/>
    <property type="project" value="TreeGrafter"/>
</dbReference>
<comment type="pathway">
    <text evidence="1">Cofactor biosynthesis; tetrahydrofolate biosynthesis; 5,6,7,8-tetrahydrofolate from 7,8-dihydrofolate: step 1/1.</text>
</comment>
<dbReference type="GO" id="GO:0050661">
    <property type="term" value="F:NADP binding"/>
    <property type="evidence" value="ECO:0007669"/>
    <property type="project" value="InterPro"/>
</dbReference>
<dbReference type="EMBL" id="LWDD02000005">
    <property type="protein sequence ID" value="KAE8265673.1"/>
    <property type="molecule type" value="Genomic_DNA"/>
</dbReference>
<dbReference type="PANTHER" id="PTHR48069:SF3">
    <property type="entry name" value="DIHYDROFOLATE REDUCTASE"/>
    <property type="match status" value="1"/>
</dbReference>
<evidence type="ECO:0000256" key="3">
    <source>
        <dbReference type="ARBA" id="ARBA00018886"/>
    </source>
</evidence>
<evidence type="ECO:0000256" key="4">
    <source>
        <dbReference type="ARBA" id="ARBA00022563"/>
    </source>
</evidence>
<keyword evidence="13" id="KW-1185">Reference proteome</keyword>
<dbReference type="Pfam" id="PF00186">
    <property type="entry name" value="DHFR_1"/>
    <property type="match status" value="1"/>
</dbReference>
<feature type="domain" description="DHFR" evidence="9">
    <location>
        <begin position="9"/>
        <end position="259"/>
    </location>
</feature>
<dbReference type="GO" id="GO:0006730">
    <property type="term" value="P:one-carbon metabolic process"/>
    <property type="evidence" value="ECO:0007669"/>
    <property type="project" value="UniProtKB-KW"/>
</dbReference>
<reference evidence="11" key="2">
    <citation type="journal article" date="2019" name="IMA Fungus">
        <title>Genome sequencing and comparison of five Tilletia species to identify candidate genes for the detection of regulated species infecting wheat.</title>
        <authorList>
            <person name="Nguyen H.D.T."/>
            <person name="Sultana T."/>
            <person name="Kesanakurti P."/>
            <person name="Hambleton S."/>
        </authorList>
    </citation>
    <scope>NUCLEOTIDE SEQUENCE</scope>
    <source>
        <strain evidence="11">DAOMC 238032</strain>
    </source>
</reference>
<comment type="similarity">
    <text evidence="7">Belongs to the dihydrofolate reductase family.</text>
</comment>
<dbReference type="PROSITE" id="PS51330">
    <property type="entry name" value="DHFR_2"/>
    <property type="match status" value="1"/>
</dbReference>
<evidence type="ECO:0000256" key="6">
    <source>
        <dbReference type="ARBA" id="ARBA00023002"/>
    </source>
</evidence>
<name>A0A177VHE5_9BASI</name>
<feature type="compositionally biased region" description="Polar residues" evidence="8">
    <location>
        <begin position="211"/>
        <end position="222"/>
    </location>
</feature>
<proteinExistence type="inferred from homology"/>
<dbReference type="GO" id="GO:0004146">
    <property type="term" value="F:dihydrofolate reductase activity"/>
    <property type="evidence" value="ECO:0007669"/>
    <property type="project" value="UniProtKB-EC"/>
</dbReference>
<dbReference type="InterPro" id="IPR012259">
    <property type="entry name" value="DHFR"/>
</dbReference>
<dbReference type="CDD" id="cd00209">
    <property type="entry name" value="DHFR"/>
    <property type="match status" value="1"/>
</dbReference>
<reference evidence="11" key="1">
    <citation type="submission" date="2016-04" db="EMBL/GenBank/DDBJ databases">
        <authorList>
            <person name="Nguyen H.D."/>
            <person name="Kesanakurti P."/>
            <person name="Cullis J."/>
            <person name="Levesque C.A."/>
            <person name="Hambleton S."/>
        </authorList>
    </citation>
    <scope>NUCLEOTIDE SEQUENCE</scope>
    <source>
        <strain evidence="11">DAOMC 238032</strain>
    </source>
</reference>
<accession>A0A177VHE5</accession>
<gene>
    <name evidence="11" type="ORF">A4X03_0g103</name>
    <name evidence="10" type="ORF">JKIAZH3_G3749</name>
</gene>
<evidence type="ECO:0000313" key="12">
    <source>
        <dbReference type="Proteomes" id="UP000077671"/>
    </source>
</evidence>
<evidence type="ECO:0000256" key="7">
    <source>
        <dbReference type="RuleBase" id="RU004474"/>
    </source>
</evidence>
<dbReference type="GO" id="GO:0046654">
    <property type="term" value="P:tetrahydrofolate biosynthetic process"/>
    <property type="evidence" value="ECO:0007669"/>
    <property type="project" value="UniProtKB-UniPathway"/>
</dbReference>
<keyword evidence="5" id="KW-0521">NADP</keyword>
<keyword evidence="4" id="KW-0554">One-carbon metabolism</keyword>